<dbReference type="RefSeq" id="XP_012212457.1">
    <property type="nucleotide sequence ID" value="XM_012357067.1"/>
</dbReference>
<feature type="non-terminal residue" evidence="1">
    <location>
        <position position="247"/>
    </location>
</feature>
<protein>
    <submittedName>
        <fullName evidence="1">Uncharacterized protein</fullName>
    </submittedName>
</protein>
<dbReference type="VEuPathDB" id="FungiDB:SPRG_21954"/>
<dbReference type="Proteomes" id="UP000030745">
    <property type="component" value="Unassembled WGS sequence"/>
</dbReference>
<dbReference type="EMBL" id="KK583906">
    <property type="protein sequence ID" value="KDO16834.1"/>
    <property type="molecule type" value="Genomic_DNA"/>
</dbReference>
<dbReference type="GeneID" id="24142408"/>
<name>A0A067BEM6_SAPPC</name>
<evidence type="ECO:0000313" key="2">
    <source>
        <dbReference type="Proteomes" id="UP000030745"/>
    </source>
</evidence>
<keyword evidence="2" id="KW-1185">Reference proteome</keyword>
<sequence>MGNEPSCEEPIYGADEADASTTVAHAPATESVAQPLLYPKTTTERTLYDALLKHTASRVLAAMDRAARKQQFTYDVANLSAMLAQTSYVTDIEAATTVVLRMLDAQPHLSLDATRKAFLLDTGSFTLPDVAPTIEPSTDWTVVSVMLVRRYGMQIASQPVAHETIAAHVTKAAARCSVDSIYALRTVLQGLLGLGCIVEKTLAGGGKCLTINPACLSGPASAFGGFLHVMPPVTRPIPRIDTPPAAD</sequence>
<accession>A0A067BEM6</accession>
<dbReference type="KEGG" id="spar:SPRG_21954"/>
<gene>
    <name evidence="1" type="ORF">SPRG_21954</name>
</gene>
<reference evidence="1 2" key="1">
    <citation type="journal article" date="2013" name="PLoS Genet.">
        <title>Distinctive expansion of potential virulence genes in the genome of the oomycete fish pathogen Saprolegnia parasitica.</title>
        <authorList>
            <person name="Jiang R.H."/>
            <person name="de Bruijn I."/>
            <person name="Haas B.J."/>
            <person name="Belmonte R."/>
            <person name="Lobach L."/>
            <person name="Christie J."/>
            <person name="van den Ackerveken G."/>
            <person name="Bottin A."/>
            <person name="Bulone V."/>
            <person name="Diaz-Moreno S.M."/>
            <person name="Dumas B."/>
            <person name="Fan L."/>
            <person name="Gaulin E."/>
            <person name="Govers F."/>
            <person name="Grenville-Briggs L.J."/>
            <person name="Horner N.R."/>
            <person name="Levin J.Z."/>
            <person name="Mammella M."/>
            <person name="Meijer H.J."/>
            <person name="Morris P."/>
            <person name="Nusbaum C."/>
            <person name="Oome S."/>
            <person name="Phillips A.J."/>
            <person name="van Rooyen D."/>
            <person name="Rzeszutek E."/>
            <person name="Saraiva M."/>
            <person name="Secombes C.J."/>
            <person name="Seidl M.F."/>
            <person name="Snel B."/>
            <person name="Stassen J.H."/>
            <person name="Sykes S."/>
            <person name="Tripathy S."/>
            <person name="van den Berg H."/>
            <person name="Vega-Arreguin J.C."/>
            <person name="Wawra S."/>
            <person name="Young S.K."/>
            <person name="Zeng Q."/>
            <person name="Dieguez-Uribeondo J."/>
            <person name="Russ C."/>
            <person name="Tyler B.M."/>
            <person name="van West P."/>
        </authorList>
    </citation>
    <scope>NUCLEOTIDE SEQUENCE [LARGE SCALE GENOMIC DNA]</scope>
    <source>
        <strain evidence="1 2">CBS 223.65</strain>
    </source>
</reference>
<organism evidence="1 2">
    <name type="scientific">Saprolegnia parasitica (strain CBS 223.65)</name>
    <dbReference type="NCBI Taxonomy" id="695850"/>
    <lineage>
        <taxon>Eukaryota</taxon>
        <taxon>Sar</taxon>
        <taxon>Stramenopiles</taxon>
        <taxon>Oomycota</taxon>
        <taxon>Saprolegniomycetes</taxon>
        <taxon>Saprolegniales</taxon>
        <taxon>Saprolegniaceae</taxon>
        <taxon>Saprolegnia</taxon>
    </lineage>
</organism>
<dbReference type="AlphaFoldDB" id="A0A067BEM6"/>
<proteinExistence type="predicted"/>
<evidence type="ECO:0000313" key="1">
    <source>
        <dbReference type="EMBL" id="KDO16834.1"/>
    </source>
</evidence>